<dbReference type="Proteomes" id="UP000178764">
    <property type="component" value="Unassembled WGS sequence"/>
</dbReference>
<protein>
    <submittedName>
        <fullName evidence="1">Uncharacterized protein</fullName>
    </submittedName>
</protein>
<comment type="caution">
    <text evidence="1">The sequence shown here is derived from an EMBL/GenBank/DDBJ whole genome shotgun (WGS) entry which is preliminary data.</text>
</comment>
<gene>
    <name evidence="1" type="ORF">A2V71_00850</name>
</gene>
<reference evidence="1 2" key="1">
    <citation type="journal article" date="2016" name="Nat. Commun.">
        <title>Thousands of microbial genomes shed light on interconnected biogeochemical processes in an aquifer system.</title>
        <authorList>
            <person name="Anantharaman K."/>
            <person name="Brown C.T."/>
            <person name="Hug L.A."/>
            <person name="Sharon I."/>
            <person name="Castelle C.J."/>
            <person name="Probst A.J."/>
            <person name="Thomas B.C."/>
            <person name="Singh A."/>
            <person name="Wilkins M.J."/>
            <person name="Karaoz U."/>
            <person name="Brodie E.L."/>
            <person name="Williams K.H."/>
            <person name="Hubbard S.S."/>
            <person name="Banfield J.F."/>
        </authorList>
    </citation>
    <scope>NUCLEOTIDE SEQUENCE [LARGE SCALE GENOMIC DNA]</scope>
</reference>
<organism evidence="1 2">
    <name type="scientific">Candidatus Berkelbacteria bacterium RBG_13_40_8</name>
    <dbReference type="NCBI Taxonomy" id="1797467"/>
    <lineage>
        <taxon>Bacteria</taxon>
        <taxon>Candidatus Berkelbacteria</taxon>
    </lineage>
</organism>
<accession>A0A1F5DQQ3</accession>
<dbReference type="EMBL" id="MEZT01000003">
    <property type="protein sequence ID" value="OGD57351.1"/>
    <property type="molecule type" value="Genomic_DNA"/>
</dbReference>
<name>A0A1F5DQQ3_9BACT</name>
<dbReference type="AlphaFoldDB" id="A0A1F5DQQ3"/>
<proteinExistence type="predicted"/>
<sequence>MKLILLFTLPIWLPIFSIALLKLFDLLLDPSQKGLINPKILDFLDDIWWELTHSDCGCEDDGPDYCGYSNALDDGPVYGSNGQKIGDVNWGHYQGSGSVYSGKTYDGKGRQTGEIGSWGNLRLK</sequence>
<evidence type="ECO:0000313" key="1">
    <source>
        <dbReference type="EMBL" id="OGD57351.1"/>
    </source>
</evidence>
<evidence type="ECO:0000313" key="2">
    <source>
        <dbReference type="Proteomes" id="UP000178764"/>
    </source>
</evidence>